<organism evidence="2 3">
    <name type="scientific">Eimeria praecox</name>
    <dbReference type="NCBI Taxonomy" id="51316"/>
    <lineage>
        <taxon>Eukaryota</taxon>
        <taxon>Sar</taxon>
        <taxon>Alveolata</taxon>
        <taxon>Apicomplexa</taxon>
        <taxon>Conoidasida</taxon>
        <taxon>Coccidia</taxon>
        <taxon>Eucoccidiorida</taxon>
        <taxon>Eimeriorina</taxon>
        <taxon>Eimeriidae</taxon>
        <taxon>Eimeria</taxon>
    </lineage>
</organism>
<dbReference type="AlphaFoldDB" id="U6H9A9"/>
<dbReference type="EMBL" id="HG697021">
    <property type="protein sequence ID" value="CDI87244.1"/>
    <property type="molecule type" value="Genomic_DNA"/>
</dbReference>
<keyword evidence="3" id="KW-1185">Reference proteome</keyword>
<dbReference type="VEuPathDB" id="ToxoDB:EPH_0072210"/>
<dbReference type="Proteomes" id="UP000018201">
    <property type="component" value="Unassembled WGS sequence"/>
</dbReference>
<evidence type="ECO:0000313" key="3">
    <source>
        <dbReference type="Proteomes" id="UP000018201"/>
    </source>
</evidence>
<keyword evidence="1" id="KW-0732">Signal</keyword>
<gene>
    <name evidence="2" type="ORF">EPH_0072210</name>
</gene>
<sequence>MNDAADRLATVFASAVFYSAAAAAAAAAAPPPPPPAATAAAAAAASHPYVSRVSSESISGDSASVCLGAKLLGPSAVYRHPTIKLCMQQQLQQQLQQQQMLQGKRS</sequence>
<feature type="chain" id="PRO_5004672230" evidence="1">
    <location>
        <begin position="29"/>
        <end position="106"/>
    </location>
</feature>
<reference evidence="2" key="2">
    <citation type="submission" date="2013-10" db="EMBL/GenBank/DDBJ databases">
        <authorList>
            <person name="Aslett M."/>
        </authorList>
    </citation>
    <scope>NUCLEOTIDE SEQUENCE [LARGE SCALE GENOMIC DNA]</scope>
    <source>
        <strain evidence="2">Houghton</strain>
    </source>
</reference>
<proteinExistence type="predicted"/>
<reference evidence="2" key="1">
    <citation type="submission" date="2013-10" db="EMBL/GenBank/DDBJ databases">
        <title>Genomic analysis of the causative agents of coccidiosis in chickens.</title>
        <authorList>
            <person name="Reid A.J."/>
            <person name="Blake D."/>
            <person name="Billington K."/>
            <person name="Browne H."/>
            <person name="Dunn M."/>
            <person name="Hung S."/>
            <person name="Kawahara F."/>
            <person name="Miranda-Saavedra D."/>
            <person name="Mourier T."/>
            <person name="Nagra H."/>
            <person name="Otto T.D."/>
            <person name="Rawlings N."/>
            <person name="Sanchez A."/>
            <person name="Sanders M."/>
            <person name="Subramaniam C."/>
            <person name="Tay Y."/>
            <person name="Dear P."/>
            <person name="Doerig C."/>
            <person name="Gruber A."/>
            <person name="Parkinson J."/>
            <person name="Shirley M."/>
            <person name="Wan K.L."/>
            <person name="Berriman M."/>
            <person name="Tomley F."/>
            <person name="Pain A."/>
        </authorList>
    </citation>
    <scope>NUCLEOTIDE SEQUENCE [LARGE SCALE GENOMIC DNA]</scope>
    <source>
        <strain evidence="2">Houghton</strain>
    </source>
</reference>
<feature type="signal peptide" evidence="1">
    <location>
        <begin position="1"/>
        <end position="28"/>
    </location>
</feature>
<evidence type="ECO:0000256" key="1">
    <source>
        <dbReference type="SAM" id="SignalP"/>
    </source>
</evidence>
<name>U6H9A9_9EIME</name>
<evidence type="ECO:0000313" key="2">
    <source>
        <dbReference type="EMBL" id="CDI87244.1"/>
    </source>
</evidence>
<accession>U6H9A9</accession>
<protein>
    <submittedName>
        <fullName evidence="2">Uncharacterized protein</fullName>
    </submittedName>
</protein>